<dbReference type="AlphaFoldDB" id="A0A328DTV8"/>
<name>A0A328DTV8_9ASTE</name>
<evidence type="ECO:0000313" key="1">
    <source>
        <dbReference type="EMBL" id="RAL47948.1"/>
    </source>
</evidence>
<sequence>MMAIGALDDTGNGVLSRKYSFEAEAVYESIRATFSPATIVIGNGLALSSTDVVLQVSTELCLDGFAKGKANWETQEDGVRLSDSLLGPIALIELTLVYLRAFRNGLPKKTGKTAICNRQPYKKKGSDSGCGVPYGPELQSGSDLASGRTKYKMKALAAKM</sequence>
<keyword evidence="2" id="KW-1185">Reference proteome</keyword>
<accession>A0A328DTV8</accession>
<evidence type="ECO:0000313" key="2">
    <source>
        <dbReference type="Proteomes" id="UP000249390"/>
    </source>
</evidence>
<organism evidence="1 2">
    <name type="scientific">Cuscuta australis</name>
    <dbReference type="NCBI Taxonomy" id="267555"/>
    <lineage>
        <taxon>Eukaryota</taxon>
        <taxon>Viridiplantae</taxon>
        <taxon>Streptophyta</taxon>
        <taxon>Embryophyta</taxon>
        <taxon>Tracheophyta</taxon>
        <taxon>Spermatophyta</taxon>
        <taxon>Magnoliopsida</taxon>
        <taxon>eudicotyledons</taxon>
        <taxon>Gunneridae</taxon>
        <taxon>Pentapetalae</taxon>
        <taxon>asterids</taxon>
        <taxon>lamiids</taxon>
        <taxon>Solanales</taxon>
        <taxon>Convolvulaceae</taxon>
        <taxon>Cuscuteae</taxon>
        <taxon>Cuscuta</taxon>
        <taxon>Cuscuta subgen. Grammica</taxon>
        <taxon>Cuscuta sect. Cleistogrammica</taxon>
    </lineage>
</organism>
<gene>
    <name evidence="1" type="ORF">DM860_015735</name>
</gene>
<proteinExistence type="predicted"/>
<protein>
    <submittedName>
        <fullName evidence="1">Uncharacterized protein</fullName>
    </submittedName>
</protein>
<comment type="caution">
    <text evidence="1">The sequence shown here is derived from an EMBL/GenBank/DDBJ whole genome shotgun (WGS) entry which is preliminary data.</text>
</comment>
<dbReference type="Proteomes" id="UP000249390">
    <property type="component" value="Unassembled WGS sequence"/>
</dbReference>
<reference evidence="1 2" key="1">
    <citation type="submission" date="2018-06" db="EMBL/GenBank/DDBJ databases">
        <title>The Genome of Cuscuta australis (Dodder) Provides Insight into the Evolution of Plant Parasitism.</title>
        <authorList>
            <person name="Liu H."/>
        </authorList>
    </citation>
    <scope>NUCLEOTIDE SEQUENCE [LARGE SCALE GENOMIC DNA]</scope>
    <source>
        <strain evidence="2">cv. Yunnan</strain>
        <tissue evidence="1">Vines</tissue>
    </source>
</reference>
<dbReference type="EMBL" id="NQVE01000106">
    <property type="protein sequence ID" value="RAL47948.1"/>
    <property type="molecule type" value="Genomic_DNA"/>
</dbReference>